<proteinExistence type="predicted"/>
<evidence type="ECO:0000313" key="3">
    <source>
        <dbReference type="EMBL" id="PZO34331.1"/>
    </source>
</evidence>
<reference evidence="4" key="1">
    <citation type="submission" date="2018-04" db="EMBL/GenBank/DDBJ databases">
        <authorList>
            <person name="Cornet L."/>
        </authorList>
    </citation>
    <scope>NUCLEOTIDE SEQUENCE [LARGE SCALE GENOMIC DNA]</scope>
</reference>
<organism evidence="3 4">
    <name type="scientific">Shackletoniella antarctica</name>
    <dbReference type="NCBI Taxonomy" id="268115"/>
    <lineage>
        <taxon>Bacteria</taxon>
        <taxon>Bacillati</taxon>
        <taxon>Cyanobacteriota</taxon>
        <taxon>Cyanophyceae</taxon>
        <taxon>Oculatellales</taxon>
        <taxon>Oculatellaceae</taxon>
        <taxon>Shackletoniella</taxon>
    </lineage>
</organism>
<dbReference type="EMBL" id="QBMN01000210">
    <property type="protein sequence ID" value="PZO34331.1"/>
    <property type="molecule type" value="Genomic_DNA"/>
</dbReference>
<name>A0A2W4XEL6_9CYAN</name>
<feature type="region of interest" description="Disordered" evidence="1">
    <location>
        <begin position="43"/>
        <end position="65"/>
    </location>
</feature>
<gene>
    <name evidence="3" type="ORF">DCF17_20545</name>
</gene>
<dbReference type="Proteomes" id="UP000249081">
    <property type="component" value="Unassembled WGS sequence"/>
</dbReference>
<comment type="caution">
    <text evidence="3">The sequence shown here is derived from an EMBL/GenBank/DDBJ whole genome shotgun (WGS) entry which is preliminary data.</text>
</comment>
<keyword evidence="2" id="KW-0472">Membrane</keyword>
<protein>
    <submittedName>
        <fullName evidence="3">Uncharacterized protein</fullName>
    </submittedName>
</protein>
<dbReference type="AlphaFoldDB" id="A0A2W4XEL6"/>
<sequence length="65" mass="7075">MQTPLEQRFRSGYSVFAVGALSLAMMVLFQAFGLQSIASANSRDEFPGRRQGGGTHWVSPIDVAE</sequence>
<keyword evidence="2" id="KW-1133">Transmembrane helix</keyword>
<evidence type="ECO:0000256" key="2">
    <source>
        <dbReference type="SAM" id="Phobius"/>
    </source>
</evidence>
<feature type="transmembrane region" description="Helical" evidence="2">
    <location>
        <begin position="12"/>
        <end position="33"/>
    </location>
</feature>
<accession>A0A2W4XEL6</accession>
<reference evidence="3 4" key="2">
    <citation type="submission" date="2018-06" db="EMBL/GenBank/DDBJ databases">
        <title>Metagenomic assembly of (sub)arctic Cyanobacteria and their associated microbiome from non-axenic cultures.</title>
        <authorList>
            <person name="Baurain D."/>
        </authorList>
    </citation>
    <scope>NUCLEOTIDE SEQUENCE [LARGE SCALE GENOMIC DNA]</scope>
    <source>
        <strain evidence="3">ULC041bin1</strain>
    </source>
</reference>
<evidence type="ECO:0000313" key="4">
    <source>
        <dbReference type="Proteomes" id="UP000249081"/>
    </source>
</evidence>
<keyword evidence="2" id="KW-0812">Transmembrane</keyword>
<evidence type="ECO:0000256" key="1">
    <source>
        <dbReference type="SAM" id="MobiDB-lite"/>
    </source>
</evidence>